<dbReference type="InterPro" id="IPR036640">
    <property type="entry name" value="ABC1_TM_sf"/>
</dbReference>
<dbReference type="GO" id="GO:0016020">
    <property type="term" value="C:membrane"/>
    <property type="evidence" value="ECO:0007669"/>
    <property type="project" value="InterPro"/>
</dbReference>
<evidence type="ECO:0000256" key="2">
    <source>
        <dbReference type="ARBA" id="ARBA00022989"/>
    </source>
</evidence>
<dbReference type="EMBL" id="PQIB02000004">
    <property type="protein sequence ID" value="RLN22168.1"/>
    <property type="molecule type" value="Genomic_DNA"/>
</dbReference>
<dbReference type="STRING" id="4540.A0A3L6SHU5"/>
<dbReference type="Gene3D" id="1.20.1560.10">
    <property type="entry name" value="ABC transporter type 1, transmembrane domain"/>
    <property type="match status" value="1"/>
</dbReference>
<evidence type="ECO:0000313" key="4">
    <source>
        <dbReference type="EMBL" id="RLN22168.1"/>
    </source>
</evidence>
<evidence type="ECO:0000313" key="5">
    <source>
        <dbReference type="Proteomes" id="UP000275267"/>
    </source>
</evidence>
<dbReference type="GO" id="GO:0005524">
    <property type="term" value="F:ATP binding"/>
    <property type="evidence" value="ECO:0007669"/>
    <property type="project" value="InterPro"/>
</dbReference>
<dbReference type="Proteomes" id="UP000275267">
    <property type="component" value="Unassembled WGS sequence"/>
</dbReference>
<keyword evidence="1" id="KW-0812">Transmembrane</keyword>
<gene>
    <name evidence="4" type="ORF">C2845_PM07G19760</name>
</gene>
<accession>A0A3L6SHU5</accession>
<dbReference type="AlphaFoldDB" id="A0A3L6SHU5"/>
<comment type="caution">
    <text evidence="4">The sequence shown here is derived from an EMBL/GenBank/DDBJ whole genome shotgun (WGS) entry which is preliminary data.</text>
</comment>
<keyword evidence="5" id="KW-1185">Reference proteome</keyword>
<sequence>MAGGARDGGGEDGKTTTATAKVPSLLVMFRYADRGDVALMAVGTVAAVANGMSEPLMTVVFAAVIECFGAGDDSTVLHRISKDKPSPLFERKKRKSLCTIAAYVSLACGLCV</sequence>
<evidence type="ECO:0000256" key="3">
    <source>
        <dbReference type="ARBA" id="ARBA00023136"/>
    </source>
</evidence>
<name>A0A3L6SHU5_PANMI</name>
<keyword evidence="2" id="KW-1133">Transmembrane helix</keyword>
<evidence type="ECO:0000256" key="1">
    <source>
        <dbReference type="ARBA" id="ARBA00022692"/>
    </source>
</evidence>
<protein>
    <submittedName>
        <fullName evidence="4">Uncharacterized protein</fullName>
    </submittedName>
</protein>
<keyword evidence="3" id="KW-0472">Membrane</keyword>
<reference evidence="5" key="1">
    <citation type="journal article" date="2019" name="Nat. Commun.">
        <title>The genome of broomcorn millet.</title>
        <authorList>
            <person name="Zou C."/>
            <person name="Miki D."/>
            <person name="Li D."/>
            <person name="Tang Q."/>
            <person name="Xiao L."/>
            <person name="Rajput S."/>
            <person name="Deng P."/>
            <person name="Jia W."/>
            <person name="Huang R."/>
            <person name="Zhang M."/>
            <person name="Sun Y."/>
            <person name="Hu J."/>
            <person name="Fu X."/>
            <person name="Schnable P.S."/>
            <person name="Li F."/>
            <person name="Zhang H."/>
            <person name="Feng B."/>
            <person name="Zhu X."/>
            <person name="Liu R."/>
            <person name="Schnable J.C."/>
            <person name="Zhu J.-K."/>
            <person name="Zhang H."/>
        </authorList>
    </citation>
    <scope>NUCLEOTIDE SEQUENCE [LARGE SCALE GENOMIC DNA]</scope>
</reference>
<dbReference type="OrthoDB" id="6500128at2759"/>
<proteinExistence type="predicted"/>
<organism evidence="4 5">
    <name type="scientific">Panicum miliaceum</name>
    <name type="common">Proso millet</name>
    <name type="synonym">Broomcorn millet</name>
    <dbReference type="NCBI Taxonomy" id="4540"/>
    <lineage>
        <taxon>Eukaryota</taxon>
        <taxon>Viridiplantae</taxon>
        <taxon>Streptophyta</taxon>
        <taxon>Embryophyta</taxon>
        <taxon>Tracheophyta</taxon>
        <taxon>Spermatophyta</taxon>
        <taxon>Magnoliopsida</taxon>
        <taxon>Liliopsida</taxon>
        <taxon>Poales</taxon>
        <taxon>Poaceae</taxon>
        <taxon>PACMAD clade</taxon>
        <taxon>Panicoideae</taxon>
        <taxon>Panicodae</taxon>
        <taxon>Paniceae</taxon>
        <taxon>Panicinae</taxon>
        <taxon>Panicum</taxon>
        <taxon>Panicum sect. Panicum</taxon>
    </lineage>
</organism>